<evidence type="ECO:0000256" key="7">
    <source>
        <dbReference type="RuleBase" id="RU004326"/>
    </source>
</evidence>
<evidence type="ECO:0000256" key="6">
    <source>
        <dbReference type="HAMAP-Rule" id="MF_01554"/>
    </source>
</evidence>
<dbReference type="Pfam" id="PF02879">
    <property type="entry name" value="PGM_PMM_II"/>
    <property type="match status" value="1"/>
</dbReference>
<evidence type="ECO:0000256" key="8">
    <source>
        <dbReference type="RuleBase" id="RU004327"/>
    </source>
</evidence>
<feature type="binding site" evidence="6">
    <location>
        <position position="263"/>
    </location>
    <ligand>
        <name>Mg(2+)</name>
        <dbReference type="ChEBI" id="CHEBI:18420"/>
    </ligand>
</feature>
<dbReference type="GO" id="GO:0008966">
    <property type="term" value="F:phosphoglucosamine mutase activity"/>
    <property type="evidence" value="ECO:0007669"/>
    <property type="project" value="UniProtKB-UniRule"/>
</dbReference>
<feature type="domain" description="Alpha-D-phosphohexomutase C-terminal" evidence="9">
    <location>
        <begin position="391"/>
        <end position="457"/>
    </location>
</feature>
<comment type="similarity">
    <text evidence="1 6 7">Belongs to the phosphohexose mutase family.</text>
</comment>
<dbReference type="SUPFAM" id="SSF53738">
    <property type="entry name" value="Phosphoglucomutase, first 3 domains"/>
    <property type="match status" value="3"/>
</dbReference>
<dbReference type="CDD" id="cd05802">
    <property type="entry name" value="GlmM"/>
    <property type="match status" value="1"/>
</dbReference>
<organism evidence="13 14">
    <name type="scientific">Luteibacter yeojuensis</name>
    <dbReference type="NCBI Taxonomy" id="345309"/>
    <lineage>
        <taxon>Bacteria</taxon>
        <taxon>Pseudomonadati</taxon>
        <taxon>Pseudomonadota</taxon>
        <taxon>Gammaproteobacteria</taxon>
        <taxon>Lysobacterales</taxon>
        <taxon>Rhodanobacteraceae</taxon>
        <taxon>Luteibacter</taxon>
    </lineage>
</organism>
<dbReference type="Pfam" id="PF02878">
    <property type="entry name" value="PGM_PMM_I"/>
    <property type="match status" value="1"/>
</dbReference>
<comment type="PTM">
    <text evidence="6">Activated by phosphorylation.</text>
</comment>
<dbReference type="InterPro" id="IPR036900">
    <property type="entry name" value="A-D-PHexomutase_C_sf"/>
</dbReference>
<dbReference type="InterPro" id="IPR005843">
    <property type="entry name" value="A-D-PHexomutase_C"/>
</dbReference>
<dbReference type="NCBIfam" id="NF008139">
    <property type="entry name" value="PRK10887.1"/>
    <property type="match status" value="1"/>
</dbReference>
<dbReference type="AlphaFoldDB" id="A0A7X5TPG9"/>
<evidence type="ECO:0000259" key="11">
    <source>
        <dbReference type="Pfam" id="PF02879"/>
    </source>
</evidence>
<keyword evidence="2 6" id="KW-0597">Phosphoprotein</keyword>
<comment type="cofactor">
    <cofactor evidence="6">
        <name>Mg(2+)</name>
        <dbReference type="ChEBI" id="CHEBI:18420"/>
    </cofactor>
    <text evidence="6">Binds 1 Mg(2+) ion per subunit.</text>
</comment>
<comment type="catalytic activity">
    <reaction evidence="6 8">
        <text>alpha-D-glucosamine 1-phosphate = D-glucosamine 6-phosphate</text>
        <dbReference type="Rhea" id="RHEA:23424"/>
        <dbReference type="ChEBI" id="CHEBI:58516"/>
        <dbReference type="ChEBI" id="CHEBI:58725"/>
        <dbReference type="EC" id="5.4.2.10"/>
    </reaction>
</comment>
<dbReference type="PANTHER" id="PTHR42946">
    <property type="entry name" value="PHOSPHOHEXOSE MUTASE"/>
    <property type="match status" value="1"/>
</dbReference>
<dbReference type="PROSITE" id="PS00710">
    <property type="entry name" value="PGM_PMM"/>
    <property type="match status" value="1"/>
</dbReference>
<feature type="domain" description="Alpha-D-phosphohexomutase alpha/beta/alpha" evidence="12">
    <location>
        <begin position="276"/>
        <end position="383"/>
    </location>
</feature>
<dbReference type="FunFam" id="3.30.310.50:FF:000001">
    <property type="entry name" value="Phosphoglucosamine mutase"/>
    <property type="match status" value="1"/>
</dbReference>
<dbReference type="InterPro" id="IPR005844">
    <property type="entry name" value="A-D-PHexomutase_a/b/a-I"/>
</dbReference>
<feature type="domain" description="Alpha-D-phosphohexomutase alpha/beta/alpha" evidence="10">
    <location>
        <begin position="4"/>
        <end position="153"/>
    </location>
</feature>
<dbReference type="PRINTS" id="PR00509">
    <property type="entry name" value="PGMPMM"/>
</dbReference>
<feature type="binding site" description="via phosphate group" evidence="6">
    <location>
        <position position="120"/>
    </location>
    <ligand>
        <name>Mg(2+)</name>
        <dbReference type="ChEBI" id="CHEBI:18420"/>
    </ligand>
</feature>
<comment type="function">
    <text evidence="6 8">Catalyzes the conversion of glucosamine-6-phosphate to glucosamine-1-phosphate.</text>
</comment>
<dbReference type="GO" id="GO:0009252">
    <property type="term" value="P:peptidoglycan biosynthetic process"/>
    <property type="evidence" value="ECO:0007669"/>
    <property type="project" value="TreeGrafter"/>
</dbReference>
<keyword evidence="5 6" id="KW-0413">Isomerase</keyword>
<dbReference type="InterPro" id="IPR016055">
    <property type="entry name" value="A-D-PHexomutase_a/b/a-I/II/III"/>
</dbReference>
<dbReference type="Gene3D" id="3.30.310.50">
    <property type="entry name" value="Alpha-D-phosphohexomutase, C-terminal domain"/>
    <property type="match status" value="1"/>
</dbReference>
<dbReference type="EC" id="5.4.2.10" evidence="6 8"/>
<feature type="domain" description="Alpha-D-phosphohexomutase alpha/beta/alpha" evidence="11">
    <location>
        <begin position="176"/>
        <end position="272"/>
    </location>
</feature>
<evidence type="ECO:0000259" key="9">
    <source>
        <dbReference type="Pfam" id="PF00408"/>
    </source>
</evidence>
<dbReference type="InterPro" id="IPR016066">
    <property type="entry name" value="A-D-PHexomutase_CS"/>
</dbReference>
<dbReference type="Proteomes" id="UP000518878">
    <property type="component" value="Unassembled WGS sequence"/>
</dbReference>
<dbReference type="InterPro" id="IPR005846">
    <property type="entry name" value="A-D-PHexomutase_a/b/a-III"/>
</dbReference>
<evidence type="ECO:0000313" key="13">
    <source>
        <dbReference type="EMBL" id="NID14462.1"/>
    </source>
</evidence>
<feature type="binding site" evidence="6">
    <location>
        <position position="259"/>
    </location>
    <ligand>
        <name>Mg(2+)</name>
        <dbReference type="ChEBI" id="CHEBI:18420"/>
    </ligand>
</feature>
<dbReference type="GO" id="GO:0005829">
    <property type="term" value="C:cytosol"/>
    <property type="evidence" value="ECO:0007669"/>
    <property type="project" value="TreeGrafter"/>
</dbReference>
<dbReference type="Pfam" id="PF02880">
    <property type="entry name" value="PGM_PMM_III"/>
    <property type="match status" value="1"/>
</dbReference>
<dbReference type="InterPro" id="IPR050060">
    <property type="entry name" value="Phosphoglucosamine_mutase"/>
</dbReference>
<keyword evidence="14" id="KW-1185">Reference proteome</keyword>
<evidence type="ECO:0000256" key="1">
    <source>
        <dbReference type="ARBA" id="ARBA00010231"/>
    </source>
</evidence>
<evidence type="ECO:0000259" key="10">
    <source>
        <dbReference type="Pfam" id="PF02878"/>
    </source>
</evidence>
<comment type="caution">
    <text evidence="13">The sequence shown here is derived from an EMBL/GenBank/DDBJ whole genome shotgun (WGS) entry which is preliminary data.</text>
</comment>
<dbReference type="GO" id="GO:0000287">
    <property type="term" value="F:magnesium ion binding"/>
    <property type="evidence" value="ECO:0007669"/>
    <property type="project" value="UniProtKB-UniRule"/>
</dbReference>
<proteinExistence type="inferred from homology"/>
<dbReference type="SUPFAM" id="SSF55957">
    <property type="entry name" value="Phosphoglucomutase, C-terminal domain"/>
    <property type="match status" value="1"/>
</dbReference>
<dbReference type="RefSeq" id="WP_166698174.1">
    <property type="nucleotide sequence ID" value="NZ_JAAQTL010000001.1"/>
</dbReference>
<dbReference type="HAMAP" id="MF_01554_B">
    <property type="entry name" value="GlmM_B"/>
    <property type="match status" value="1"/>
</dbReference>
<reference evidence="13 14" key="1">
    <citation type="journal article" date="2006" name="Int. J. Syst. Evol. Microbiol.">
        <title>Dyella yeojuensis sp. nov., isolated from greenhouse soil in Korea.</title>
        <authorList>
            <person name="Kim B.Y."/>
            <person name="Weon H.Y."/>
            <person name="Lee K.H."/>
            <person name="Seok S.J."/>
            <person name="Kwon S.W."/>
            <person name="Go S.J."/>
            <person name="Stackebrandt E."/>
        </authorList>
    </citation>
    <scope>NUCLEOTIDE SEQUENCE [LARGE SCALE GENOMIC DNA]</scope>
    <source>
        <strain evidence="13 14">DSM 17673</strain>
    </source>
</reference>
<dbReference type="FunFam" id="3.40.120.10:FF:000003">
    <property type="entry name" value="Phosphoglucosamine mutase"/>
    <property type="match status" value="1"/>
</dbReference>
<dbReference type="GO" id="GO:0006048">
    <property type="term" value="P:UDP-N-acetylglucosamine biosynthetic process"/>
    <property type="evidence" value="ECO:0007669"/>
    <property type="project" value="TreeGrafter"/>
</dbReference>
<keyword evidence="3 6" id="KW-0479">Metal-binding</keyword>
<gene>
    <name evidence="6 13" type="primary">glmM</name>
    <name evidence="13" type="ORF">HBF32_03165</name>
</gene>
<dbReference type="PANTHER" id="PTHR42946:SF1">
    <property type="entry name" value="PHOSPHOGLUCOMUTASE (ALPHA-D-GLUCOSE-1,6-BISPHOSPHATE-DEPENDENT)"/>
    <property type="match status" value="1"/>
</dbReference>
<evidence type="ECO:0000259" key="12">
    <source>
        <dbReference type="Pfam" id="PF02880"/>
    </source>
</evidence>
<feature type="active site" description="Phosphoserine intermediate" evidence="6">
    <location>
        <position position="120"/>
    </location>
</feature>
<dbReference type="Gene3D" id="3.40.120.10">
    <property type="entry name" value="Alpha-D-Glucose-1,6-Bisphosphate, subunit A, domain 3"/>
    <property type="match status" value="3"/>
</dbReference>
<dbReference type="NCBIfam" id="TIGR01455">
    <property type="entry name" value="glmM"/>
    <property type="match status" value="1"/>
</dbReference>
<dbReference type="Pfam" id="PF00408">
    <property type="entry name" value="PGM_PMM_IV"/>
    <property type="match status" value="1"/>
</dbReference>
<dbReference type="GO" id="GO:0005975">
    <property type="term" value="P:carbohydrate metabolic process"/>
    <property type="evidence" value="ECO:0007669"/>
    <property type="project" value="InterPro"/>
</dbReference>
<protein>
    <recommendedName>
        <fullName evidence="6 8">Phosphoglucosamine mutase</fullName>
        <ecNumber evidence="6 8">5.4.2.10</ecNumber>
    </recommendedName>
</protein>
<dbReference type="InterPro" id="IPR005845">
    <property type="entry name" value="A-D-PHexomutase_a/b/a-II"/>
</dbReference>
<dbReference type="FunFam" id="3.40.120.10:FF:000001">
    <property type="entry name" value="Phosphoglucosamine mutase"/>
    <property type="match status" value="1"/>
</dbReference>
<name>A0A7X5TPG9_9GAMM</name>
<keyword evidence="4 6" id="KW-0460">Magnesium</keyword>
<evidence type="ECO:0000256" key="4">
    <source>
        <dbReference type="ARBA" id="ARBA00022842"/>
    </source>
</evidence>
<evidence type="ECO:0000256" key="2">
    <source>
        <dbReference type="ARBA" id="ARBA00022553"/>
    </source>
</evidence>
<feature type="modified residue" description="Phosphoserine" evidence="6">
    <location>
        <position position="120"/>
    </location>
</feature>
<feature type="binding site" evidence="6">
    <location>
        <position position="261"/>
    </location>
    <ligand>
        <name>Mg(2+)</name>
        <dbReference type="ChEBI" id="CHEBI:18420"/>
    </ligand>
</feature>
<evidence type="ECO:0000256" key="5">
    <source>
        <dbReference type="ARBA" id="ARBA00023235"/>
    </source>
</evidence>
<evidence type="ECO:0000313" key="14">
    <source>
        <dbReference type="Proteomes" id="UP000518878"/>
    </source>
</evidence>
<dbReference type="InterPro" id="IPR005841">
    <property type="entry name" value="Alpha-D-phosphohexomutase_SF"/>
</dbReference>
<dbReference type="EMBL" id="JAAQTL010000001">
    <property type="protein sequence ID" value="NID14462.1"/>
    <property type="molecule type" value="Genomic_DNA"/>
</dbReference>
<accession>A0A7X5TPG9</accession>
<dbReference type="InterPro" id="IPR006352">
    <property type="entry name" value="GlmM_bact"/>
</dbReference>
<dbReference type="GO" id="GO:0004615">
    <property type="term" value="F:phosphomannomutase activity"/>
    <property type="evidence" value="ECO:0007669"/>
    <property type="project" value="TreeGrafter"/>
</dbReference>
<evidence type="ECO:0000256" key="3">
    <source>
        <dbReference type="ARBA" id="ARBA00022723"/>
    </source>
</evidence>
<sequence>MSERKYFGTDGIRGHVGTYPISADFILRLGRAAGAVLARRRAADLRGPGAGPDRRDHGRKVTVVIGKDTRVSGYMFESALEAGLVASGANVRLLGPMPTPGVAYLTRSLRADAGIVISASHNPHQDNGIKFFSSLGEKLDDDLEAEIEAELDADFATVASESLGKASRVDDAVTRYAEFCKSTVADDFSIAGMRLVLDCAHGATYQVAPKVFRDLGAEVSTIGTEPDGLNINRGVGSTDPEALARAVVERGADLGIAFDGDGDRVRLVDRDGTVTDGDDMLYVIARHWKKRASLPGPVVGTLMSNYGLQRALKQLDIPFVRANVGDRYVLQQLKEYGGVLGGETSGHVLCLDRFTTGDGIVAALALLEVLADSGESFAEARAGLVKLPQTMVNVRVEGAKAALGTDAVRQALADVEATLEGRGRVVLRASGTEPLVRVTIEAADAVEVERLAGRLADAVKSAAQAAA</sequence>